<dbReference type="PROSITE" id="PS00455">
    <property type="entry name" value="AMP_BINDING"/>
    <property type="match status" value="1"/>
</dbReference>
<dbReference type="AlphaFoldDB" id="T1IQZ9"/>
<organism evidence="12 13">
    <name type="scientific">Strigamia maritima</name>
    <name type="common">European centipede</name>
    <name type="synonym">Geophilus maritimus</name>
    <dbReference type="NCBI Taxonomy" id="126957"/>
    <lineage>
        <taxon>Eukaryota</taxon>
        <taxon>Metazoa</taxon>
        <taxon>Ecdysozoa</taxon>
        <taxon>Arthropoda</taxon>
        <taxon>Myriapoda</taxon>
        <taxon>Chilopoda</taxon>
        <taxon>Pleurostigmophora</taxon>
        <taxon>Geophilomorpha</taxon>
        <taxon>Linotaeniidae</taxon>
        <taxon>Strigamia</taxon>
    </lineage>
</organism>
<evidence type="ECO:0000256" key="5">
    <source>
        <dbReference type="ARBA" id="ARBA00022741"/>
    </source>
</evidence>
<evidence type="ECO:0000256" key="10">
    <source>
        <dbReference type="ARBA" id="ARBA00048666"/>
    </source>
</evidence>
<dbReference type="Proteomes" id="UP000014500">
    <property type="component" value="Unassembled WGS sequence"/>
</dbReference>
<dbReference type="OMA" id="IYRDVFK"/>
<reference evidence="13" key="1">
    <citation type="submission" date="2011-05" db="EMBL/GenBank/DDBJ databases">
        <authorList>
            <person name="Richards S.R."/>
            <person name="Qu J."/>
            <person name="Jiang H."/>
            <person name="Jhangiani S.N."/>
            <person name="Agravi P."/>
            <person name="Goodspeed R."/>
            <person name="Gross S."/>
            <person name="Mandapat C."/>
            <person name="Jackson L."/>
            <person name="Mathew T."/>
            <person name="Pu L."/>
            <person name="Thornton R."/>
            <person name="Saada N."/>
            <person name="Wilczek-Boney K.B."/>
            <person name="Lee S."/>
            <person name="Kovar C."/>
            <person name="Wu Y."/>
            <person name="Scherer S.E."/>
            <person name="Worley K.C."/>
            <person name="Muzny D.M."/>
            <person name="Gibbs R."/>
        </authorList>
    </citation>
    <scope>NUCLEOTIDE SEQUENCE</scope>
    <source>
        <strain evidence="13">Brora</strain>
    </source>
</reference>
<dbReference type="GO" id="GO:0005524">
    <property type="term" value="F:ATP binding"/>
    <property type="evidence" value="ECO:0007669"/>
    <property type="project" value="UniProtKB-KW"/>
</dbReference>
<protein>
    <recommendedName>
        <fullName evidence="9">Long-chain-fatty-acid--CoA ligase</fullName>
    </recommendedName>
</protein>
<accession>T1IQZ9</accession>
<dbReference type="GO" id="GO:0044539">
    <property type="term" value="P:long-chain fatty acid import into cell"/>
    <property type="evidence" value="ECO:0007669"/>
    <property type="project" value="TreeGrafter"/>
</dbReference>
<dbReference type="SUPFAM" id="SSF56801">
    <property type="entry name" value="Acetyl-CoA synthetase-like"/>
    <property type="match status" value="1"/>
</dbReference>
<evidence type="ECO:0000256" key="2">
    <source>
        <dbReference type="ARBA" id="ARBA00022448"/>
    </source>
</evidence>
<dbReference type="InterPro" id="IPR020845">
    <property type="entry name" value="AMP-binding_CS"/>
</dbReference>
<evidence type="ECO:0000256" key="9">
    <source>
        <dbReference type="ARBA" id="ARBA00041297"/>
    </source>
</evidence>
<feature type="domain" description="AMP-dependent synthetase/ligase" evidence="11">
    <location>
        <begin position="16"/>
        <end position="363"/>
    </location>
</feature>
<dbReference type="GO" id="GO:0004467">
    <property type="term" value="F:long-chain fatty acid-CoA ligase activity"/>
    <property type="evidence" value="ECO:0007669"/>
    <property type="project" value="TreeGrafter"/>
</dbReference>
<evidence type="ECO:0000313" key="12">
    <source>
        <dbReference type="EnsemblMetazoa" id="SMAR003480-PA"/>
    </source>
</evidence>
<dbReference type="InterPro" id="IPR000873">
    <property type="entry name" value="AMP-dep_synth/lig_dom"/>
</dbReference>
<dbReference type="GO" id="GO:0005886">
    <property type="term" value="C:plasma membrane"/>
    <property type="evidence" value="ECO:0007669"/>
    <property type="project" value="TreeGrafter"/>
</dbReference>
<keyword evidence="3" id="KW-0436">Ligase</keyword>
<dbReference type="PANTHER" id="PTHR43107">
    <property type="entry name" value="LONG-CHAIN FATTY ACID TRANSPORT PROTEIN"/>
    <property type="match status" value="1"/>
</dbReference>
<keyword evidence="6" id="KW-0067">ATP-binding</keyword>
<reference evidence="12" key="2">
    <citation type="submission" date="2015-02" db="UniProtKB">
        <authorList>
            <consortium name="EnsemblMetazoa"/>
        </authorList>
    </citation>
    <scope>IDENTIFICATION</scope>
</reference>
<evidence type="ECO:0000256" key="8">
    <source>
        <dbReference type="ARBA" id="ARBA00036527"/>
    </source>
</evidence>
<dbReference type="PhylomeDB" id="T1IQZ9"/>
<name>T1IQZ9_STRMM</name>
<evidence type="ECO:0000256" key="6">
    <source>
        <dbReference type="ARBA" id="ARBA00022840"/>
    </source>
</evidence>
<keyword evidence="2" id="KW-0813">Transport</keyword>
<keyword evidence="13" id="KW-1185">Reference proteome</keyword>
<keyword evidence="7" id="KW-0472">Membrane</keyword>
<dbReference type="HOGENOM" id="CLU_000022_46_2_1"/>
<dbReference type="Pfam" id="PF00501">
    <property type="entry name" value="AMP-binding"/>
    <property type="match status" value="1"/>
</dbReference>
<comment type="similarity">
    <text evidence="1">Belongs to the ATP-dependent AMP-binding enzyme family.</text>
</comment>
<evidence type="ECO:0000313" key="13">
    <source>
        <dbReference type="Proteomes" id="UP000014500"/>
    </source>
</evidence>
<comment type="catalytic activity">
    <reaction evidence="8">
        <text>a very long-chain fatty acid + ATP + CoA = a very long-chain fatty acyl-CoA + AMP + diphosphate</text>
        <dbReference type="Rhea" id="RHEA:54536"/>
        <dbReference type="ChEBI" id="CHEBI:30616"/>
        <dbReference type="ChEBI" id="CHEBI:33019"/>
        <dbReference type="ChEBI" id="CHEBI:57287"/>
        <dbReference type="ChEBI" id="CHEBI:58950"/>
        <dbReference type="ChEBI" id="CHEBI:138261"/>
        <dbReference type="ChEBI" id="CHEBI:456215"/>
    </reaction>
    <physiologicalReaction direction="left-to-right" evidence="8">
        <dbReference type="Rhea" id="RHEA:54537"/>
    </physiologicalReaction>
</comment>
<dbReference type="Gene3D" id="3.40.50.12780">
    <property type="entry name" value="N-terminal domain of ligase-like"/>
    <property type="match status" value="1"/>
</dbReference>
<evidence type="ECO:0000256" key="4">
    <source>
        <dbReference type="ARBA" id="ARBA00022692"/>
    </source>
</evidence>
<evidence type="ECO:0000256" key="7">
    <source>
        <dbReference type="ARBA" id="ARBA00022989"/>
    </source>
</evidence>
<keyword evidence="5" id="KW-0547">Nucleotide-binding</keyword>
<evidence type="ECO:0000256" key="1">
    <source>
        <dbReference type="ARBA" id="ARBA00006432"/>
    </source>
</evidence>
<comment type="catalytic activity">
    <reaction evidence="10">
        <text>tetracosanoate + ATP + CoA = tetracosanoyl-CoA + AMP + diphosphate</text>
        <dbReference type="Rhea" id="RHEA:33639"/>
        <dbReference type="ChEBI" id="CHEBI:30616"/>
        <dbReference type="ChEBI" id="CHEBI:31014"/>
        <dbReference type="ChEBI" id="CHEBI:33019"/>
        <dbReference type="ChEBI" id="CHEBI:57287"/>
        <dbReference type="ChEBI" id="CHEBI:65052"/>
        <dbReference type="ChEBI" id="CHEBI:456215"/>
    </reaction>
    <physiologicalReaction direction="left-to-right" evidence="10">
        <dbReference type="Rhea" id="RHEA:33640"/>
    </physiologicalReaction>
</comment>
<dbReference type="eggNOG" id="KOG1179">
    <property type="taxonomic scope" value="Eukaryota"/>
</dbReference>
<dbReference type="InterPro" id="IPR042099">
    <property type="entry name" value="ANL_N_sf"/>
</dbReference>
<proteinExistence type="inferred from homology"/>
<sequence length="555" mass="62978">MKRCSRLNSTVTSEFAEIVRKYPNKKCFLHEDKVWTFKEVDEFSNRVANSFSKAGYRKGDVVALLMESSPEYVGIWLGLAKVGICSALINYNLRQKTLIHSITVSEAKVLIFGKEFINVVKEVQGPLNHDFKYYCFGDFDSNVITAQPLNKFLEESSVMPPPLVLCNQKDRLMYIYTSGTTGLPKPAIIHHARYIFISAGIRIMMHVRFNDVIYTPLPLYHSAGGVIGIGQAILAGSTVVIRSKFSASKYWDDCIKYNCTVAQYIGEICRYLLASPPKPTDTEHRVRLIFGNGLRSQIWKPFVGRFRVKEIGEIYGSTEGNANIVNIDNQPNAVGFVSRIAPWAYPVTLIRIDKDTNEPLRDKNGLCIQCKPDEPGEFVGKIINSDPVRDFSGYVNEKATEKKIVHSVFRKGDTAFLSGDLLVMDDFGYIYFKDRLGDTYRWRGENVSTIEVEGVIISLIGLKECTVYGVEVPGCEGRAGMAAIFDEYNTLDLKHLHEVFMSRTYKLRKVDFQMQGINPKVIKKDKLFYLNSKTSQYEVLDEQVYESICNEKIRL</sequence>
<dbReference type="STRING" id="126957.T1IQZ9"/>
<dbReference type="FunFam" id="3.40.50.12780:FF:000005">
    <property type="entry name" value="Solute carrier family 27 member 6"/>
    <property type="match status" value="1"/>
</dbReference>
<dbReference type="EMBL" id="JH431327">
    <property type="status" value="NOT_ANNOTATED_CDS"/>
    <property type="molecule type" value="Genomic_DNA"/>
</dbReference>
<dbReference type="PANTHER" id="PTHR43107:SF15">
    <property type="entry name" value="FATTY ACID TRANSPORT PROTEIN 3, ISOFORM A"/>
    <property type="match status" value="1"/>
</dbReference>
<dbReference type="GO" id="GO:0005789">
    <property type="term" value="C:endoplasmic reticulum membrane"/>
    <property type="evidence" value="ECO:0007669"/>
    <property type="project" value="TreeGrafter"/>
</dbReference>
<keyword evidence="7" id="KW-1133">Transmembrane helix</keyword>
<dbReference type="EnsemblMetazoa" id="SMAR003480-RA">
    <property type="protein sequence ID" value="SMAR003480-PA"/>
    <property type="gene ID" value="SMAR003480"/>
</dbReference>
<evidence type="ECO:0000259" key="11">
    <source>
        <dbReference type="Pfam" id="PF00501"/>
    </source>
</evidence>
<evidence type="ECO:0000256" key="3">
    <source>
        <dbReference type="ARBA" id="ARBA00022598"/>
    </source>
</evidence>
<keyword evidence="4" id="KW-0812">Transmembrane</keyword>
<dbReference type="GO" id="GO:0005324">
    <property type="term" value="F:long-chain fatty acid transmembrane transporter activity"/>
    <property type="evidence" value="ECO:0007669"/>
    <property type="project" value="TreeGrafter"/>
</dbReference>